<feature type="compositionally biased region" description="Polar residues" evidence="4">
    <location>
        <begin position="16"/>
        <end position="26"/>
    </location>
</feature>
<dbReference type="InterPro" id="IPR011990">
    <property type="entry name" value="TPR-like_helical_dom_sf"/>
</dbReference>
<dbReference type="GO" id="GO:0009507">
    <property type="term" value="C:chloroplast"/>
    <property type="evidence" value="ECO:0007669"/>
    <property type="project" value="TreeGrafter"/>
</dbReference>
<keyword evidence="2" id="KW-0809">Transit peptide</keyword>
<protein>
    <recommendedName>
        <fullName evidence="5">PROP1-like PPR domain-containing protein</fullName>
    </recommendedName>
</protein>
<dbReference type="InterPro" id="IPR033443">
    <property type="entry name" value="PROP1-like_PPR_dom"/>
</dbReference>
<keyword evidence="7" id="KW-1185">Reference proteome</keyword>
<feature type="repeat" description="PPR" evidence="3">
    <location>
        <begin position="419"/>
        <end position="453"/>
    </location>
</feature>
<dbReference type="EMBL" id="SPHZ02000003">
    <property type="protein sequence ID" value="KAF0928164.1"/>
    <property type="molecule type" value="Genomic_DNA"/>
</dbReference>
<comment type="caution">
    <text evidence="6">The sequence shown here is derived from an EMBL/GenBank/DDBJ whole genome shotgun (WGS) entry which is preliminary data.</text>
</comment>
<dbReference type="InterPro" id="IPR044645">
    <property type="entry name" value="DG1/EMB2279-like"/>
</dbReference>
<dbReference type="Pfam" id="PF01535">
    <property type="entry name" value="PPR"/>
    <property type="match status" value="2"/>
</dbReference>
<evidence type="ECO:0000256" key="1">
    <source>
        <dbReference type="ARBA" id="ARBA00022737"/>
    </source>
</evidence>
<feature type="region of interest" description="Disordered" evidence="4">
    <location>
        <begin position="16"/>
        <end position="52"/>
    </location>
</feature>
<dbReference type="InterPro" id="IPR002885">
    <property type="entry name" value="PPR_rpt"/>
</dbReference>
<accession>A0A6G1EU55</accession>
<evidence type="ECO:0000256" key="3">
    <source>
        <dbReference type="PROSITE-ProRule" id="PRU00708"/>
    </source>
</evidence>
<reference evidence="6 7" key="1">
    <citation type="submission" date="2019-11" db="EMBL/GenBank/DDBJ databases">
        <title>Whole genome sequence of Oryza granulata.</title>
        <authorList>
            <person name="Li W."/>
        </authorList>
    </citation>
    <scope>NUCLEOTIDE SEQUENCE [LARGE SCALE GENOMIC DNA]</scope>
    <source>
        <strain evidence="7">cv. Menghai</strain>
        <tissue evidence="6">Leaf</tissue>
    </source>
</reference>
<evidence type="ECO:0000313" key="7">
    <source>
        <dbReference type="Proteomes" id="UP000479710"/>
    </source>
</evidence>
<dbReference type="Gene3D" id="1.25.40.10">
    <property type="entry name" value="Tetratricopeptide repeat domain"/>
    <property type="match status" value="4"/>
</dbReference>
<feature type="region of interest" description="Disordered" evidence="4">
    <location>
        <begin position="119"/>
        <end position="138"/>
    </location>
</feature>
<name>A0A6G1EU55_9ORYZ</name>
<proteinExistence type="predicted"/>
<dbReference type="OrthoDB" id="1904535at2759"/>
<dbReference type="FunFam" id="1.25.40.10:FF:001105">
    <property type="entry name" value="Pentatricopeptide repeat-containing protein, chloroplastic"/>
    <property type="match status" value="1"/>
</dbReference>
<feature type="domain" description="PROP1-like PPR" evidence="5">
    <location>
        <begin position="352"/>
        <end position="454"/>
    </location>
</feature>
<keyword evidence="1" id="KW-0677">Repeat</keyword>
<organism evidence="6 7">
    <name type="scientific">Oryza meyeriana var. granulata</name>
    <dbReference type="NCBI Taxonomy" id="110450"/>
    <lineage>
        <taxon>Eukaryota</taxon>
        <taxon>Viridiplantae</taxon>
        <taxon>Streptophyta</taxon>
        <taxon>Embryophyta</taxon>
        <taxon>Tracheophyta</taxon>
        <taxon>Spermatophyta</taxon>
        <taxon>Magnoliopsida</taxon>
        <taxon>Liliopsida</taxon>
        <taxon>Poales</taxon>
        <taxon>Poaceae</taxon>
        <taxon>BOP clade</taxon>
        <taxon>Oryzoideae</taxon>
        <taxon>Oryzeae</taxon>
        <taxon>Oryzinae</taxon>
        <taxon>Oryza</taxon>
        <taxon>Oryza meyeriana</taxon>
    </lineage>
</organism>
<feature type="repeat" description="PPR" evidence="3">
    <location>
        <begin position="384"/>
        <end position="418"/>
    </location>
</feature>
<dbReference type="Pfam" id="PF17177">
    <property type="entry name" value="PPR_long"/>
    <property type="match status" value="1"/>
</dbReference>
<sequence length="877" mass="98880">MAVSSCPSTRFHLSLHLQNPSPNLTPNPGRRPRPAPTNETLRRRLLRKGVSPTPKILHALRKKEALKSLRRARKETAAAAAAASHALPKEEEGAPVAAEDDEALFRAVAAEYRALMGRPWDGGGAAGPPRRPGDGEGLDGLREMLAARKADKFEWLLDDDVEEEEEEEEVAAAGRRGRLGAGWSSDFRDEERRIESLVRRLSKDDLSLRDWRLTRLMKKADLIYNEDNLLQILEGLEARGNWRQALSVTEWVYNENIYKHRKSRFVYTKLLSILGKARRPTEALRVFTIMRGDAQIYPDMAAYHSIAVTLGRAGLLNELIKIIEYMKQKPSKRVMKMRRKDWDPCVEPDVLIYNSVLNGCVLSQQWKGVFWVFQQMRMNCLIPTGATFGLAMEVMLKAKRYDFVQKFFEKMQKSGVPPRAITYKVLVRAFWEQGKVNEAVEAVKDMEQKGVVGAASVYYELVCCLCNKGRWRDALLQVEKLKQLPLTKPLEFTFTGMILASFDGGYISECISIFKSMEGHCAPNIGTINVMIKVYGRCDMFGKARDLFETIKVNSPSSNHASHKPDAYTYSSMLEAAASAQQWEYFEKVYREMTLSHHHLDQSKYSWMIIKASKAGKSYLLEHALDSILERGEIPNVQLFSEIICQTIAESNYARTLHLMNIMTEISTDISELQWSKLLEQNMHQFSVNALKDLLTYLSTSDVIKSDPALSFVRALQSQCGTTFVKDTSFLADGTYTGQSQLSLPENIAQSSNSNLIEQDQLSCMNSLNMNVFPDENVCSEFSDYIMDTPQFGANAGSSGDIVIGSHFKSKQKEQHDLGCLETGISAVDEVLDSMNLYGDGSYGESPSASEILELWEQERLNDMFPAKKAEPLCEGR</sequence>
<feature type="region of interest" description="Disordered" evidence="4">
    <location>
        <begin position="69"/>
        <end position="96"/>
    </location>
</feature>
<dbReference type="Proteomes" id="UP000479710">
    <property type="component" value="Unassembled WGS sequence"/>
</dbReference>
<evidence type="ECO:0000256" key="4">
    <source>
        <dbReference type="SAM" id="MobiDB-lite"/>
    </source>
</evidence>
<evidence type="ECO:0000313" key="6">
    <source>
        <dbReference type="EMBL" id="KAF0928164.1"/>
    </source>
</evidence>
<dbReference type="GO" id="GO:0009658">
    <property type="term" value="P:chloroplast organization"/>
    <property type="evidence" value="ECO:0007669"/>
    <property type="project" value="InterPro"/>
</dbReference>
<dbReference type="FunFam" id="1.25.40.10:FF:001552">
    <property type="entry name" value="Predicted protein"/>
    <property type="match status" value="1"/>
</dbReference>
<feature type="repeat" description="PPR" evidence="3">
    <location>
        <begin position="349"/>
        <end position="383"/>
    </location>
</feature>
<dbReference type="AlphaFoldDB" id="A0A6G1EU55"/>
<dbReference type="PANTHER" id="PTHR46935:SF2">
    <property type="entry name" value="PENTACOTRIPEPTIDE-REPEAT REGION OF PRORP DOMAIN-CONTAINING PROTEIN"/>
    <property type="match status" value="1"/>
</dbReference>
<dbReference type="PANTHER" id="PTHR46935">
    <property type="entry name" value="OS01G0674700 PROTEIN"/>
    <property type="match status" value="1"/>
</dbReference>
<dbReference type="PROSITE" id="PS51375">
    <property type="entry name" value="PPR"/>
    <property type="match status" value="3"/>
</dbReference>
<evidence type="ECO:0000256" key="2">
    <source>
        <dbReference type="ARBA" id="ARBA00022946"/>
    </source>
</evidence>
<gene>
    <name evidence="6" type="ORF">E2562_038071</name>
</gene>
<evidence type="ECO:0000259" key="5">
    <source>
        <dbReference type="Pfam" id="PF17177"/>
    </source>
</evidence>